<dbReference type="EMBL" id="LT670817">
    <property type="protein sequence ID" value="SHH71165.1"/>
    <property type="molecule type" value="Genomic_DNA"/>
</dbReference>
<evidence type="ECO:0000313" key="2">
    <source>
        <dbReference type="Proteomes" id="UP000189796"/>
    </source>
</evidence>
<dbReference type="AlphaFoldDB" id="A0A1M5V7G3"/>
<dbReference type="SUPFAM" id="SSF53335">
    <property type="entry name" value="S-adenosyl-L-methionine-dependent methyltransferases"/>
    <property type="match status" value="1"/>
</dbReference>
<dbReference type="Proteomes" id="UP000189796">
    <property type="component" value="Chromosome I"/>
</dbReference>
<reference evidence="1 2" key="1">
    <citation type="submission" date="2016-11" db="EMBL/GenBank/DDBJ databases">
        <authorList>
            <person name="Jaros S."/>
            <person name="Januszkiewicz K."/>
            <person name="Wedrychowicz H."/>
        </authorList>
    </citation>
    <scope>NUCLEOTIDE SEQUENCE [LARGE SCALE GENOMIC DNA]</scope>
    <source>
        <strain evidence="1 2">GAS138</strain>
    </source>
</reference>
<dbReference type="GO" id="GO:0032259">
    <property type="term" value="P:methylation"/>
    <property type="evidence" value="ECO:0007669"/>
    <property type="project" value="UniProtKB-KW"/>
</dbReference>
<gene>
    <name evidence="1" type="ORF">SAMN05443248_5812</name>
</gene>
<sequence length="262" mass="29561">MLSHTIDQLDAIRVAELRLLMRRYESLLSGADILEIGTGTGAQLRELSKVAASSVGVDLRSSDYHPSCNNFTYYDGVNLPFADQSFDVIYSSNTMEHVVDEPALHAELMRVMKPGAVAIHIVPSCAWRLWTTAVSYLMLPTVVLAFLRRSSEPSSSHGDSLPASPPRNMKARVFDLICPARHGERGSRFTEWWHFRARSWRRRFGALGWTVERVEGVGLFYTGYLFADSLMSMKRRERLSSILGSACHIVVLRPKMDTHTRD</sequence>
<accession>A0A1M5V7G3</accession>
<proteinExistence type="predicted"/>
<organism evidence="1 2">
    <name type="scientific">Bradyrhizobium erythrophlei</name>
    <dbReference type="NCBI Taxonomy" id="1437360"/>
    <lineage>
        <taxon>Bacteria</taxon>
        <taxon>Pseudomonadati</taxon>
        <taxon>Pseudomonadota</taxon>
        <taxon>Alphaproteobacteria</taxon>
        <taxon>Hyphomicrobiales</taxon>
        <taxon>Nitrobacteraceae</taxon>
        <taxon>Bradyrhizobium</taxon>
    </lineage>
</organism>
<dbReference type="PANTHER" id="PTHR43591">
    <property type="entry name" value="METHYLTRANSFERASE"/>
    <property type="match status" value="1"/>
</dbReference>
<dbReference type="CDD" id="cd02440">
    <property type="entry name" value="AdoMet_MTases"/>
    <property type="match status" value="1"/>
</dbReference>
<dbReference type="OrthoDB" id="9795634at2"/>
<keyword evidence="1" id="KW-0808">Transferase</keyword>
<name>A0A1M5V7G3_9BRAD</name>
<keyword evidence="1" id="KW-0489">Methyltransferase</keyword>
<dbReference type="GO" id="GO:0008168">
    <property type="term" value="F:methyltransferase activity"/>
    <property type="evidence" value="ECO:0007669"/>
    <property type="project" value="UniProtKB-KW"/>
</dbReference>
<protein>
    <submittedName>
        <fullName evidence="1">Methyltransferase domain-containing protein</fullName>
    </submittedName>
</protein>
<dbReference type="RefSeq" id="WP_079604338.1">
    <property type="nucleotide sequence ID" value="NZ_LT670817.1"/>
</dbReference>
<dbReference type="Gene3D" id="3.40.50.150">
    <property type="entry name" value="Vaccinia Virus protein VP39"/>
    <property type="match status" value="1"/>
</dbReference>
<dbReference type="Pfam" id="PF13489">
    <property type="entry name" value="Methyltransf_23"/>
    <property type="match status" value="1"/>
</dbReference>
<dbReference type="InterPro" id="IPR029063">
    <property type="entry name" value="SAM-dependent_MTases_sf"/>
</dbReference>
<evidence type="ECO:0000313" key="1">
    <source>
        <dbReference type="EMBL" id="SHH71165.1"/>
    </source>
</evidence>